<name>A0A382DTD8_9ZZZZ</name>
<evidence type="ECO:0000313" key="1">
    <source>
        <dbReference type="EMBL" id="SVB41525.1"/>
    </source>
</evidence>
<sequence>MEGVRLLVPVGGSRGNILQACKLDGVVGIHLLLTRSLFPNPDTVKRMLQSLIDLGFETPVSVGFIDGPEAGPVGCRDSINEWKESGGDYVPDQIFVTGSTLLIVASLSRLFPSADLISLRRHEVLRLPEEELISILDPVEINEYLALHGMKLDEKGNLALDGHKLVAPPLDNCVMTGTKATLTWRWTSGCESQDEKKAQKKGAQLVGSSIKEIIESVGIGAFGFNAFGFGHYMSNSSDPKIVNTAKEEEE</sequence>
<gene>
    <name evidence="1" type="ORF">METZ01_LOCUS194379</name>
</gene>
<proteinExistence type="predicted"/>
<accession>A0A382DTD8</accession>
<dbReference type="EMBL" id="UINC01040944">
    <property type="protein sequence ID" value="SVB41525.1"/>
    <property type="molecule type" value="Genomic_DNA"/>
</dbReference>
<dbReference type="AlphaFoldDB" id="A0A382DTD8"/>
<organism evidence="1">
    <name type="scientific">marine metagenome</name>
    <dbReference type="NCBI Taxonomy" id="408172"/>
    <lineage>
        <taxon>unclassified sequences</taxon>
        <taxon>metagenomes</taxon>
        <taxon>ecological metagenomes</taxon>
    </lineage>
</organism>
<reference evidence="1" key="1">
    <citation type="submission" date="2018-05" db="EMBL/GenBank/DDBJ databases">
        <authorList>
            <person name="Lanie J.A."/>
            <person name="Ng W.-L."/>
            <person name="Kazmierczak K.M."/>
            <person name="Andrzejewski T.M."/>
            <person name="Davidsen T.M."/>
            <person name="Wayne K.J."/>
            <person name="Tettelin H."/>
            <person name="Glass J.I."/>
            <person name="Rusch D."/>
            <person name="Podicherti R."/>
            <person name="Tsui H.-C.T."/>
            <person name="Winkler M.E."/>
        </authorList>
    </citation>
    <scope>NUCLEOTIDE SEQUENCE</scope>
</reference>
<protein>
    <submittedName>
        <fullName evidence="1">Uncharacterized protein</fullName>
    </submittedName>
</protein>